<reference evidence="5 6" key="1">
    <citation type="submission" date="2020-03" db="EMBL/GenBank/DDBJ databases">
        <title>Identification of Halomonas strains.</title>
        <authorList>
            <person name="Xiao Z."/>
            <person name="Dong F."/>
            <person name="Wang Z."/>
            <person name="Zhao J.-Y."/>
        </authorList>
    </citation>
    <scope>NUCLEOTIDE SEQUENCE [LARGE SCALE GENOMIC DNA]</scope>
    <source>
        <strain evidence="5 6">DX6</strain>
    </source>
</reference>
<feature type="non-terminal residue" evidence="5">
    <location>
        <position position="164"/>
    </location>
</feature>
<comment type="caution">
    <text evidence="5">The sequence shown here is derived from an EMBL/GenBank/DDBJ whole genome shotgun (WGS) entry which is preliminary data.</text>
</comment>
<evidence type="ECO:0000259" key="4">
    <source>
        <dbReference type="PROSITE" id="PS51085"/>
    </source>
</evidence>
<dbReference type="InterPro" id="IPR002888">
    <property type="entry name" value="2Fe-2S-bd"/>
</dbReference>
<dbReference type="RefSeq" id="WP_167109776.1">
    <property type="nucleotide sequence ID" value="NZ_JAAQTO010000001.1"/>
</dbReference>
<dbReference type="InterPro" id="IPR016208">
    <property type="entry name" value="Ald_Oxase/xanthine_DH-like"/>
</dbReference>
<evidence type="ECO:0000256" key="3">
    <source>
        <dbReference type="ARBA" id="ARBA00023004"/>
    </source>
</evidence>
<sequence>MIDFMLNGQPCRSEASPETSVLELLRETLAVTGTKEGCASGDCGACTVAIGEPGPNGELRYHSANACITPAHQLNGRHLVTVDGLAQGDSLHPAQAAMVECHGSQCGFCTPGIVMSLFTLHEQQRQAPAPLTPQRLEAALGGNIANASPIGDTPPVLLSLGSRL</sequence>
<dbReference type="PROSITE" id="PS00197">
    <property type="entry name" value="2FE2S_FER_1"/>
    <property type="match status" value="1"/>
</dbReference>
<dbReference type="Pfam" id="PF00111">
    <property type="entry name" value="Fer2"/>
    <property type="match status" value="1"/>
</dbReference>
<organism evidence="5 6">
    <name type="scientific">Billgrantia bachuensis</name>
    <dbReference type="NCBI Taxonomy" id="2717286"/>
    <lineage>
        <taxon>Bacteria</taxon>
        <taxon>Pseudomonadati</taxon>
        <taxon>Pseudomonadota</taxon>
        <taxon>Gammaproteobacteria</taxon>
        <taxon>Oceanospirillales</taxon>
        <taxon>Halomonadaceae</taxon>
        <taxon>Billgrantia</taxon>
    </lineage>
</organism>
<dbReference type="PROSITE" id="PS51085">
    <property type="entry name" value="2FE2S_FER_2"/>
    <property type="match status" value="1"/>
</dbReference>
<dbReference type="SUPFAM" id="SSF56176">
    <property type="entry name" value="FAD-binding/transporter-associated domain-like"/>
    <property type="match status" value="1"/>
</dbReference>
<dbReference type="Pfam" id="PF01799">
    <property type="entry name" value="Fer2_2"/>
    <property type="match status" value="1"/>
</dbReference>
<dbReference type="PANTHER" id="PTHR45444:SF3">
    <property type="entry name" value="XANTHINE DEHYDROGENASE"/>
    <property type="match status" value="1"/>
</dbReference>
<keyword evidence="2" id="KW-0560">Oxidoreductase</keyword>
<dbReference type="InterPro" id="IPR036884">
    <property type="entry name" value="2Fe-2S-bd_dom_sf"/>
</dbReference>
<evidence type="ECO:0000313" key="5">
    <source>
        <dbReference type="EMBL" id="NIC03814.1"/>
    </source>
</evidence>
<evidence type="ECO:0000256" key="1">
    <source>
        <dbReference type="ARBA" id="ARBA00022723"/>
    </source>
</evidence>
<evidence type="ECO:0000313" key="6">
    <source>
        <dbReference type="Proteomes" id="UP001318321"/>
    </source>
</evidence>
<dbReference type="SUPFAM" id="SSF54292">
    <property type="entry name" value="2Fe-2S ferredoxin-like"/>
    <property type="match status" value="1"/>
</dbReference>
<name>A0ABX0PKM5_9GAMM</name>
<proteinExistence type="predicted"/>
<dbReference type="SUPFAM" id="SSF47741">
    <property type="entry name" value="CO dehydrogenase ISP C-domain like"/>
    <property type="match status" value="1"/>
</dbReference>
<dbReference type="Proteomes" id="UP001318321">
    <property type="component" value="Unassembled WGS sequence"/>
</dbReference>
<dbReference type="Gene3D" id="3.10.20.30">
    <property type="match status" value="1"/>
</dbReference>
<dbReference type="InterPro" id="IPR036010">
    <property type="entry name" value="2Fe-2S_ferredoxin-like_sf"/>
</dbReference>
<gene>
    <name evidence="5" type="ORF">HBJ55_00005</name>
</gene>
<dbReference type="CDD" id="cd00207">
    <property type="entry name" value="fer2"/>
    <property type="match status" value="1"/>
</dbReference>
<feature type="domain" description="2Fe-2S ferredoxin-type" evidence="4">
    <location>
        <begin position="1"/>
        <end position="85"/>
    </location>
</feature>
<keyword evidence="1" id="KW-0479">Metal-binding</keyword>
<keyword evidence="3" id="KW-0408">Iron</keyword>
<keyword evidence="6" id="KW-1185">Reference proteome</keyword>
<accession>A0ABX0PKM5</accession>
<dbReference type="Gene3D" id="1.10.150.120">
    <property type="entry name" value="[2Fe-2S]-binding domain"/>
    <property type="match status" value="1"/>
</dbReference>
<dbReference type="InterPro" id="IPR006058">
    <property type="entry name" value="2Fe2S_fd_BS"/>
</dbReference>
<dbReference type="PANTHER" id="PTHR45444">
    <property type="entry name" value="XANTHINE DEHYDROGENASE"/>
    <property type="match status" value="1"/>
</dbReference>
<dbReference type="InterPro" id="IPR036318">
    <property type="entry name" value="FAD-bd_PCMH-like_sf"/>
</dbReference>
<evidence type="ECO:0000256" key="2">
    <source>
        <dbReference type="ARBA" id="ARBA00023002"/>
    </source>
</evidence>
<dbReference type="InterPro" id="IPR012675">
    <property type="entry name" value="Beta-grasp_dom_sf"/>
</dbReference>
<dbReference type="EMBL" id="JAAQTO010000001">
    <property type="protein sequence ID" value="NIC03814.1"/>
    <property type="molecule type" value="Genomic_DNA"/>
</dbReference>
<protein>
    <submittedName>
        <fullName evidence="5">2Fe-2S iron-sulfur cluster binding domain-containing protein</fullName>
    </submittedName>
</protein>
<dbReference type="InterPro" id="IPR001041">
    <property type="entry name" value="2Fe-2S_ferredoxin-type"/>
</dbReference>